<feature type="region of interest" description="Disordered" evidence="2">
    <location>
        <begin position="414"/>
        <end position="444"/>
    </location>
</feature>
<dbReference type="Gene3D" id="2.40.50.100">
    <property type="match status" value="1"/>
</dbReference>
<feature type="domain" description="Multidrug resistance protein MdtA-like barrel-sandwich hybrid" evidence="3">
    <location>
        <begin position="75"/>
        <end position="259"/>
    </location>
</feature>
<proteinExistence type="predicted"/>
<comment type="caution">
    <text evidence="4">The sequence shown here is derived from an EMBL/GenBank/DDBJ whole genome shotgun (WGS) entry which is preliminary data.</text>
</comment>
<keyword evidence="1" id="KW-0175">Coiled coil</keyword>
<reference evidence="5" key="1">
    <citation type="journal article" date="2019" name="Int. J. Syst. Evol. Microbiol.">
        <title>The Global Catalogue of Microorganisms (GCM) 10K type strain sequencing project: providing services to taxonomists for standard genome sequencing and annotation.</title>
        <authorList>
            <consortium name="The Broad Institute Genomics Platform"/>
            <consortium name="The Broad Institute Genome Sequencing Center for Infectious Disease"/>
            <person name="Wu L."/>
            <person name="Ma J."/>
        </authorList>
    </citation>
    <scope>NUCLEOTIDE SEQUENCE [LARGE SCALE GENOMIC DNA]</scope>
    <source>
        <strain evidence="5">JCM 3369</strain>
    </source>
</reference>
<dbReference type="SUPFAM" id="SSF111369">
    <property type="entry name" value="HlyD-like secretion proteins"/>
    <property type="match status" value="1"/>
</dbReference>
<dbReference type="PANTHER" id="PTHR30469">
    <property type="entry name" value="MULTIDRUG RESISTANCE PROTEIN MDTA"/>
    <property type="match status" value="1"/>
</dbReference>
<evidence type="ECO:0000313" key="4">
    <source>
        <dbReference type="EMBL" id="MFD1696365.1"/>
    </source>
</evidence>
<name>A0ABW4K1H1_9HYPH</name>
<dbReference type="Pfam" id="PF25917">
    <property type="entry name" value="BSH_RND"/>
    <property type="match status" value="1"/>
</dbReference>
<keyword evidence="5" id="KW-1185">Reference proteome</keyword>
<dbReference type="InterPro" id="IPR058625">
    <property type="entry name" value="MdtA-like_BSH"/>
</dbReference>
<sequence>MRFLARGLVGLILLAITVGAVGFGVWRLVDTLSVEETRRRPPVEERSYSVNVARLEPETVVPVTVVYGQIRSWRNLEVRASSEGRLVEVSQTFRDGEAVRAGDLLLKIDPADAQSGLLDAKAALADAEAQKAEAEEAIGAAEQELEAARKQLELRRSSLDRQRQLLDRGYATMVQVEQEELSLAAIEQSLGSRLQSIITARKKIERMELNVERARITLRDAERTLEDTELRAPFAGTLDQVDATLGRRVGTNDALAVLIDPTALEASFTLSTAEFSRFLDDAGRLIKAPVKVELDLGGRAITVTGHLDRAAARVAEGDAGRQLFATLEVGEATILRPGDFVTLRVEEPTLTNVARVPAAAVNAAGEMLLLDADQRLEEHKARILRRLGDEIVLADVPFGRSYVTERLPQLGAGLKVSPRGADAGSAPEGQDGQGRRPVAESGGGAQELVALDPARREALIAKVNSRPIPDERKAEILGILKGDSVPRSLIDRLENGGRGQRG</sequence>
<dbReference type="EMBL" id="JBHUFA010000004">
    <property type="protein sequence ID" value="MFD1696365.1"/>
    <property type="molecule type" value="Genomic_DNA"/>
</dbReference>
<dbReference type="Gene3D" id="1.10.287.470">
    <property type="entry name" value="Helix hairpin bin"/>
    <property type="match status" value="1"/>
</dbReference>
<accession>A0ABW4K1H1</accession>
<feature type="coiled-coil region" evidence="1">
    <location>
        <begin position="197"/>
        <end position="231"/>
    </location>
</feature>
<organism evidence="4 5">
    <name type="scientific">Roseibium aestuarii</name>
    <dbReference type="NCBI Taxonomy" id="2600299"/>
    <lineage>
        <taxon>Bacteria</taxon>
        <taxon>Pseudomonadati</taxon>
        <taxon>Pseudomonadota</taxon>
        <taxon>Alphaproteobacteria</taxon>
        <taxon>Hyphomicrobiales</taxon>
        <taxon>Stappiaceae</taxon>
        <taxon>Roseibium</taxon>
    </lineage>
</organism>
<evidence type="ECO:0000259" key="3">
    <source>
        <dbReference type="Pfam" id="PF25917"/>
    </source>
</evidence>
<evidence type="ECO:0000313" key="5">
    <source>
        <dbReference type="Proteomes" id="UP001597327"/>
    </source>
</evidence>
<evidence type="ECO:0000256" key="2">
    <source>
        <dbReference type="SAM" id="MobiDB-lite"/>
    </source>
</evidence>
<protein>
    <submittedName>
        <fullName evidence="4">Efflux RND transporter periplasmic adaptor subunit</fullName>
    </submittedName>
</protein>
<feature type="coiled-coil region" evidence="1">
    <location>
        <begin position="117"/>
        <end position="162"/>
    </location>
</feature>
<dbReference type="Proteomes" id="UP001597327">
    <property type="component" value="Unassembled WGS sequence"/>
</dbReference>
<dbReference type="RefSeq" id="WP_149892749.1">
    <property type="nucleotide sequence ID" value="NZ_JBHUFA010000004.1"/>
</dbReference>
<dbReference type="Gene3D" id="2.40.30.170">
    <property type="match status" value="1"/>
</dbReference>
<evidence type="ECO:0000256" key="1">
    <source>
        <dbReference type="SAM" id="Coils"/>
    </source>
</evidence>
<gene>
    <name evidence="4" type="ORF">ACFSC7_12620</name>
</gene>